<name>A0A0A0EJ24_9RHOB</name>
<dbReference type="InterPro" id="IPR004675">
    <property type="entry name" value="AhpD_core"/>
</dbReference>
<dbReference type="PANTHER" id="PTHR35446:SF2">
    <property type="entry name" value="CARBOXYMUCONOLACTONE DECARBOXYLASE-LIKE DOMAIN-CONTAINING PROTEIN"/>
    <property type="match status" value="1"/>
</dbReference>
<dbReference type="eggNOG" id="COG2128">
    <property type="taxonomic scope" value="Bacteria"/>
</dbReference>
<organism evidence="2 3">
    <name type="scientific">Pseudooceanicola atlanticus</name>
    <dbReference type="NCBI Taxonomy" id="1461694"/>
    <lineage>
        <taxon>Bacteria</taxon>
        <taxon>Pseudomonadati</taxon>
        <taxon>Pseudomonadota</taxon>
        <taxon>Alphaproteobacteria</taxon>
        <taxon>Rhodobacterales</taxon>
        <taxon>Paracoccaceae</taxon>
        <taxon>Pseudooceanicola</taxon>
    </lineage>
</organism>
<protein>
    <submittedName>
        <fullName evidence="2">Alkylhydroperoxidase</fullName>
    </submittedName>
</protein>
<keyword evidence="2" id="KW-0575">Peroxidase</keyword>
<dbReference type="Proteomes" id="UP000030004">
    <property type="component" value="Unassembled WGS sequence"/>
</dbReference>
<dbReference type="InterPro" id="IPR003779">
    <property type="entry name" value="CMD-like"/>
</dbReference>
<dbReference type="SUPFAM" id="SSF69118">
    <property type="entry name" value="AhpD-like"/>
    <property type="match status" value="1"/>
</dbReference>
<keyword evidence="2" id="KW-0560">Oxidoreductase</keyword>
<dbReference type="InterPro" id="IPR029032">
    <property type="entry name" value="AhpD-like"/>
</dbReference>
<feature type="domain" description="Carboxymuconolactone decarboxylase-like" evidence="1">
    <location>
        <begin position="51"/>
        <end position="98"/>
    </location>
</feature>
<reference evidence="2 3" key="1">
    <citation type="journal article" date="2015" name="Antonie Van Leeuwenhoek">
        <title>Pseudooceanicola atlanticus gen. nov. sp. nov., isolated from surface seawater of the Atlantic Ocean and reclassification of Oceanicola batsensis, Oceanicola marinus, Oceanicola nitratireducens, Oceanicola nanhaiensis, Oceanicola antarcticus and Oceanicola flagellatus, as Pseudooceanicola batsensis comb. nov., Pseudooceanicola marinus comb. nov., Pseudooceanicola nitratireducens comb. nov., Pseudooceanicola nanhaiensis comb. nov., Pseudooceanicola antarcticus comb. nov., and Pseudooceanicola flagellatus comb. nov.</title>
        <authorList>
            <person name="Lai Q."/>
            <person name="Li G."/>
            <person name="Liu X."/>
            <person name="Du Y."/>
            <person name="Sun F."/>
            <person name="Shao Z."/>
        </authorList>
    </citation>
    <scope>NUCLEOTIDE SEQUENCE [LARGE SCALE GENOMIC DNA]</scope>
    <source>
        <strain evidence="2 3">22II-s11g</strain>
    </source>
</reference>
<dbReference type="GO" id="GO:0051920">
    <property type="term" value="F:peroxiredoxin activity"/>
    <property type="evidence" value="ECO:0007669"/>
    <property type="project" value="InterPro"/>
</dbReference>
<accession>A0A0A0EJ24</accession>
<dbReference type="AlphaFoldDB" id="A0A0A0EJ24"/>
<evidence type="ECO:0000259" key="1">
    <source>
        <dbReference type="Pfam" id="PF02627"/>
    </source>
</evidence>
<evidence type="ECO:0000313" key="3">
    <source>
        <dbReference type="Proteomes" id="UP000030004"/>
    </source>
</evidence>
<dbReference type="EMBL" id="AQQX01000001">
    <property type="protein sequence ID" value="KGM50310.1"/>
    <property type="molecule type" value="Genomic_DNA"/>
</dbReference>
<evidence type="ECO:0000313" key="2">
    <source>
        <dbReference type="EMBL" id="KGM50310.1"/>
    </source>
</evidence>
<dbReference type="Gene3D" id="1.20.1290.10">
    <property type="entry name" value="AhpD-like"/>
    <property type="match status" value="1"/>
</dbReference>
<dbReference type="OrthoDB" id="9810664at2"/>
<sequence>MTRSDMPTALDLPMVDPLPEKTQKYFDICMDKLGMVPNVLRAHAFDIDKLNAFTALYNDLMLGDSTLSKLEREMIAVVVSSINRCFYCLTAHGAAVRELSGDPKLGEMMVMNYKVADLDPKQRAMLDFAALVTKESSAVEESDRQKLRDVGFSDRDIWDIINVAAFFNMTNRVASSTDMRPNDDYHAQAR</sequence>
<dbReference type="RefSeq" id="WP_043744367.1">
    <property type="nucleotide sequence ID" value="NZ_AQQX01000001.1"/>
</dbReference>
<dbReference type="STRING" id="1461694.ATO9_02100"/>
<dbReference type="NCBIfam" id="TIGR01926">
    <property type="entry name" value="peroxid_rel"/>
    <property type="match status" value="1"/>
</dbReference>
<dbReference type="Gene3D" id="1.20.5.810">
    <property type="entry name" value="AhpD-like"/>
    <property type="match status" value="1"/>
</dbReference>
<comment type="caution">
    <text evidence="2">The sequence shown here is derived from an EMBL/GenBank/DDBJ whole genome shotgun (WGS) entry which is preliminary data.</text>
</comment>
<keyword evidence="3" id="KW-1185">Reference proteome</keyword>
<dbReference type="NCBIfam" id="TIGR00778">
    <property type="entry name" value="ahpD_dom"/>
    <property type="match status" value="1"/>
</dbReference>
<dbReference type="Pfam" id="PF02627">
    <property type="entry name" value="CMD"/>
    <property type="match status" value="1"/>
</dbReference>
<dbReference type="InterPro" id="IPR010195">
    <property type="entry name" value="Uncharacterised_peroxidase-rel"/>
</dbReference>
<dbReference type="PANTHER" id="PTHR35446">
    <property type="entry name" value="SI:CH211-175M2.5"/>
    <property type="match status" value="1"/>
</dbReference>
<gene>
    <name evidence="2" type="ORF">ATO9_02100</name>
</gene>
<proteinExistence type="predicted"/>